<feature type="compositionally biased region" description="Low complexity" evidence="1">
    <location>
        <begin position="160"/>
        <end position="190"/>
    </location>
</feature>
<accession>C5KBP2</accession>
<protein>
    <submittedName>
        <fullName evidence="2">Uncharacterized protein</fullName>
    </submittedName>
</protein>
<evidence type="ECO:0000313" key="2">
    <source>
        <dbReference type="EMBL" id="EER18112.1"/>
    </source>
</evidence>
<evidence type="ECO:0000256" key="1">
    <source>
        <dbReference type="SAM" id="MobiDB-lite"/>
    </source>
</evidence>
<feature type="region of interest" description="Disordered" evidence="1">
    <location>
        <begin position="51"/>
        <end position="190"/>
    </location>
</feature>
<dbReference type="InterPro" id="IPR027417">
    <property type="entry name" value="P-loop_NTPase"/>
</dbReference>
<organism evidence="3">
    <name type="scientific">Perkinsus marinus (strain ATCC 50983 / TXsc)</name>
    <dbReference type="NCBI Taxonomy" id="423536"/>
    <lineage>
        <taxon>Eukaryota</taxon>
        <taxon>Sar</taxon>
        <taxon>Alveolata</taxon>
        <taxon>Perkinsozoa</taxon>
        <taxon>Perkinsea</taxon>
        <taxon>Perkinsida</taxon>
        <taxon>Perkinsidae</taxon>
        <taxon>Perkinsus</taxon>
    </lineage>
</organism>
<name>C5KBP2_PERM5</name>
<dbReference type="Gene3D" id="3.40.50.300">
    <property type="entry name" value="P-loop containing nucleotide triphosphate hydrolases"/>
    <property type="match status" value="1"/>
</dbReference>
<dbReference type="InParanoid" id="C5KBP2"/>
<dbReference type="PANTHER" id="PTHR38566">
    <property type="entry name" value="RNA_LIG_T4_1 DOMAIN-CONTAINING PROTEIN"/>
    <property type="match status" value="1"/>
</dbReference>
<gene>
    <name evidence="2" type="ORF">Pmar_PMAR028386</name>
</gene>
<dbReference type="EMBL" id="GG671893">
    <property type="protein sequence ID" value="EER18112.1"/>
    <property type="molecule type" value="Genomic_DNA"/>
</dbReference>
<sequence length="2343" mass="258104">MSRDSSPSSSSSAAAVASSSSVTNRVILQPNRDVWGARGEAANRVVRLVAAGGALKRNVRRKREPSVSSGPTKSATVAGRSGGKRQKMSTRNSKVHPSPLRRGGRALEEETMGEAGLESLSDGSVGACEWASERSWSPTRPTKAGDVTQKADGEAAAPMSSSEVANTAGSSSSSQEEGVASSSSAATSSQLPVEAVSGVHEYVWKHFQGNGDDERLEIIAEVGQVLLEDAQKYADKKSMLEELADLEPIIGGHEAVDEFVDYLLSIRPGEVEPEKVEEKNVTADAWVICSKNVSLVAREAADLKRFGEDRFEYAQLVAQAWFEEVEKLQRLGTLETIREVLSHHTLIGELCGRSEVQHLVKYETQGLKWYALVANVCGAESACVDPRDALTILGRCGLTTIGEVGPVKEVRELATNDWGSLRKEIASVNAYEMDDVDSVEKLINCPREGVVAYFERRSSGGVVVVALGKAKTAQYKLLRRLREVMKESTKRRRDGRAFMQMCETMLHGNSRKKELLVLFSDLCRRVQFVVNRNVDGFGAYEVVDKRFPELLSLAARTEVEEEERAEAAAGRVVVIHVPPGVVPKGLITDDVHVDGDGLMKWARCGRHVVQLPNLLRLRTVKPSLRKCVKIVRYGWGGPEGNLLERTLKNWERGHLYDTDKTFFALPRDKQCALLGKWLETLDKVAIPGVQQVRVDTEEELVAVVEEGRLEGAGEAQRVLVVAPVGLPGSGKTRLLEEVFARLPVVHGKYRQNMVEEHCETTAESGICDALYLSSDEFAEGGRADRRRQRAGMRRAAETFMRERVGVAERGSTHVVIIDKNHVYGSDMRGSAQPFMKPDTHVEVVGLFLTATEEEESVWEYPWGPRMMTMCLRRVLGRKVHPTLGSGVTDEGKKAAVFFQFWKLFERYPGLQPNKWVRTVLKLPVVEVGKWRKDGRELAEEIVAALPGRKGRSGLTYEVSEEELEKVHRLVEMVDCDEESFVESDKCVKVVVKKLEELAAQCHWPLYVGVDVSGDNREILVKHVMGLLGMGKWKMKDEFHVTLSFFGCREPEGEKMKEIVQGIATGEHIMVTVTPRRLLVVPERLVCVEVEVSGPPAFLDDLQPQEYLHITMALDAGCPARLAREYVRGFHEQWDVIEGTPLSNIQTHPLAVGEGVETTAQLLAWAEAMPMCEVSTKRVHGRPLKLVYITPAWKKANNGSRNDSLCRALIGSGVILLVPETAYGMVGNNNKRRKVDKVGSDSQVTPEDSADISILMNLPPTNADVCWSQRLESWVLHSRNLSLVVKDAEDLFKYSGRKRNIAAAWLEQLTGKNLTLLRQLLGGCTLFGSCYHPNRGMEPLSQCQPESGSFTWYGLTVNTVAPASPCVDPKRALRLMRFCGLLEGNGIEDLSAREITDSGTFVKALREIYFSGVPNSVTDSDKLIQCEYAKTALFLCAAGAAEEEEEQVIMADFSETAKFRILNTMRLTLARCAMRGLGVDSELREFERRCRIMLGDPVGSSYALEAYVGLLKKIEKVAKREDKWRERDVKEQFVELARLAVEVPDEGGNLVVLIHAPPGVIPSGLLTRTTEVTSVEAIMEMVESGGRHVARMRDITVMGSGGEKLKESVRVVSVGWEGTVDDVITRSFEKAGRMDLCEADIEFFEMDPEAQVEEIGHCYEAARGVGDWVLTASSVEELPGIMEGLGNEPECRIVLIDAPPGSVPHKLITDDVAVNAETLGTIRKTGGKHVLYAPGWTGGVAVDGVFRIGWDQSLVEVLEQARQQTTRVKARELLLQEELRFASGTLEEQRSLIEGWWDGQKESVTDAWVVETVPNQLQLIRGITSVLRGERPTTRLDKSAVGAGEDGSVSDADDEALLSADNSVGPTLVVEEAPIVGAEIVDDSTSPDTIMNAVQEGSIGGSVLECGPGCCTEIPASPISTVPSTPEVEESLEVVTSRGPKVAVTPIEASMSSSAVEARETEKRGGTVVIIHAPPGVVPRELLTDDGVSGERQIQQLLEDGDDRVVHACTVSFLFRFKFQRDRVAVVNYGWEGAIQEVIGRTLAHAGDENKSKQDEVFFRFPMSKQGGLFAKWYQQASKKIPRGVKTASPGSEKALREAVQRMLGEKPRSSRTIFLVVPMGLPGSGSSELLEDMFDKIEVKKGKFIQGKNRTESEQNSEAVVSNAALIKARDFARRGAFDSTALGAALRRASGDFVQHKVRRSKQESKHVVFLDMNHTDIHSIKTSARNFMVNGVDVRVVTLFMAEIAGTTEVASWKYPWSPQAMLTCLKRELSSHGNSEGFDSRMTEQFFELCRELAKYKCPQTSRLISEVRRVPIIEPGTVVDIESASRGLEQLGNVKGWLL</sequence>
<feature type="compositionally biased region" description="Polar residues" evidence="1">
    <location>
        <begin position="66"/>
        <end position="75"/>
    </location>
</feature>
<evidence type="ECO:0000313" key="3">
    <source>
        <dbReference type="Proteomes" id="UP000007800"/>
    </source>
</evidence>
<dbReference type="OrthoDB" id="340359at2759"/>
<reference evidence="2 3" key="1">
    <citation type="submission" date="2008-07" db="EMBL/GenBank/DDBJ databases">
        <authorList>
            <person name="El-Sayed N."/>
            <person name="Caler E."/>
            <person name="Inman J."/>
            <person name="Amedeo P."/>
            <person name="Hass B."/>
            <person name="Wortman J."/>
        </authorList>
    </citation>
    <scope>NUCLEOTIDE SEQUENCE [LARGE SCALE GENOMIC DNA]</scope>
    <source>
        <strain evidence="3">ATCC 50983 / TXsc</strain>
    </source>
</reference>
<keyword evidence="3" id="KW-1185">Reference proteome</keyword>
<feature type="compositionally biased region" description="Low complexity" evidence="1">
    <location>
        <begin position="1"/>
        <end position="22"/>
    </location>
</feature>
<dbReference type="Proteomes" id="UP000007800">
    <property type="component" value="Unassembled WGS sequence"/>
</dbReference>
<dbReference type="PANTHER" id="PTHR38566:SF1">
    <property type="entry name" value="CHROMOSOME UNDETERMINED SCAFFOLD_18, WHOLE GENOME SHOTGUN SEQUENCE"/>
    <property type="match status" value="1"/>
</dbReference>
<feature type="region of interest" description="Disordered" evidence="1">
    <location>
        <begin position="1"/>
        <end position="34"/>
    </location>
</feature>
<dbReference type="RefSeq" id="XP_002786316.1">
    <property type="nucleotide sequence ID" value="XM_002786270.1"/>
</dbReference>
<dbReference type="GeneID" id="9048585"/>
<proteinExistence type="predicted"/>